<dbReference type="Proteomes" id="UP000319240">
    <property type="component" value="Segment"/>
</dbReference>
<dbReference type="GeneID" id="62974396"/>
<dbReference type="KEGG" id="vg:62974396"/>
<evidence type="ECO:0000313" key="3">
    <source>
        <dbReference type="Proteomes" id="UP000319240"/>
    </source>
</evidence>
<name>A0A4Y6EEH6_9CAUD</name>
<sequence>MSDVTPCEVVLDYNRDVIVFDGTDLPFPLSGTGTRAVVDGGRAVVTIAIEVDQVRSIAQLPAKPDTDESPTAPPTPEQTFEAQLDAIRGANRG</sequence>
<accession>A0A4Y6EEH6</accession>
<feature type="region of interest" description="Disordered" evidence="1">
    <location>
        <begin position="60"/>
        <end position="80"/>
    </location>
</feature>
<reference evidence="2 3" key="1">
    <citation type="submission" date="2019-04" db="EMBL/GenBank/DDBJ databases">
        <authorList>
            <person name="Pope W.H."/>
            <person name="Garlena R.A."/>
            <person name="Russell D.A."/>
            <person name="Jacobs-Sera D."/>
            <person name="Hatfull G.F."/>
        </authorList>
    </citation>
    <scope>NUCLEOTIDE SEQUENCE [LARGE SCALE GENOMIC DNA]</scope>
</reference>
<proteinExistence type="predicted"/>
<keyword evidence="3" id="KW-1185">Reference proteome</keyword>
<gene>
    <name evidence="2" type="primary">11</name>
    <name evidence="2" type="ORF">SEA_WILLIAM_11</name>
</gene>
<organism evidence="2 3">
    <name type="scientific">Gordonia phage William</name>
    <dbReference type="NCBI Taxonomy" id="2571253"/>
    <lineage>
        <taxon>Viruses</taxon>
        <taxon>Duplodnaviria</taxon>
        <taxon>Heunggongvirae</taxon>
        <taxon>Uroviricota</taxon>
        <taxon>Caudoviricetes</taxon>
        <taxon>Fairfaxidumvirus</taxon>
        <taxon>Fairfaxidumvirus william</taxon>
    </lineage>
</organism>
<evidence type="ECO:0000313" key="2">
    <source>
        <dbReference type="EMBL" id="QDF17106.1"/>
    </source>
</evidence>
<dbReference type="RefSeq" id="YP_010001229.1">
    <property type="nucleotide sequence ID" value="NC_053174.1"/>
</dbReference>
<evidence type="ECO:0000256" key="1">
    <source>
        <dbReference type="SAM" id="MobiDB-lite"/>
    </source>
</evidence>
<protein>
    <submittedName>
        <fullName evidence="2">Uncharacterized protein</fullName>
    </submittedName>
</protein>
<dbReference type="EMBL" id="MK801721">
    <property type="protein sequence ID" value="QDF17106.1"/>
    <property type="molecule type" value="Genomic_DNA"/>
</dbReference>